<evidence type="ECO:0000256" key="1">
    <source>
        <dbReference type="SAM" id="MobiDB-lite"/>
    </source>
</evidence>
<evidence type="ECO:0000313" key="3">
    <source>
        <dbReference type="EMBL" id="MXO70343.1"/>
    </source>
</evidence>
<protein>
    <recommendedName>
        <fullName evidence="5">Lipoprotein</fullName>
    </recommendedName>
</protein>
<dbReference type="RefSeq" id="WP_160770272.1">
    <property type="nucleotide sequence ID" value="NZ_WTYV01000001.1"/>
</dbReference>
<evidence type="ECO:0000313" key="4">
    <source>
        <dbReference type="Proteomes" id="UP000466966"/>
    </source>
</evidence>
<comment type="caution">
    <text evidence="3">The sequence shown here is derived from an EMBL/GenBank/DDBJ whole genome shotgun (WGS) entry which is preliminary data.</text>
</comment>
<feature type="signal peptide" evidence="2">
    <location>
        <begin position="1"/>
        <end position="18"/>
    </location>
</feature>
<keyword evidence="2" id="KW-0732">Signal</keyword>
<organism evidence="3 4">
    <name type="scientific">Alteraurantiacibacter buctensis</name>
    <dbReference type="NCBI Taxonomy" id="1503981"/>
    <lineage>
        <taxon>Bacteria</taxon>
        <taxon>Pseudomonadati</taxon>
        <taxon>Pseudomonadota</taxon>
        <taxon>Alphaproteobacteria</taxon>
        <taxon>Sphingomonadales</taxon>
        <taxon>Erythrobacteraceae</taxon>
        <taxon>Alteraurantiacibacter</taxon>
    </lineage>
</organism>
<sequence>MKTKMTLALALAAPFALAACGSSTDASEDAVADTVEMPADEAMANTPPPVADPSAQVEAAESAVYSAADSAAAPAAAAPATPAPAAPEAEGE</sequence>
<accession>A0A844YX79</accession>
<dbReference type="EMBL" id="WTYV01000001">
    <property type="protein sequence ID" value="MXO70343.1"/>
    <property type="molecule type" value="Genomic_DNA"/>
</dbReference>
<keyword evidence="4" id="KW-1185">Reference proteome</keyword>
<dbReference type="Proteomes" id="UP000466966">
    <property type="component" value="Unassembled WGS sequence"/>
</dbReference>
<dbReference type="OrthoDB" id="7429191at2"/>
<evidence type="ECO:0000256" key="2">
    <source>
        <dbReference type="SAM" id="SignalP"/>
    </source>
</evidence>
<proteinExistence type="predicted"/>
<gene>
    <name evidence="3" type="ORF">GRI99_01690</name>
</gene>
<dbReference type="AlphaFoldDB" id="A0A844YX79"/>
<feature type="chain" id="PRO_5032662929" description="Lipoprotein" evidence="2">
    <location>
        <begin position="19"/>
        <end position="92"/>
    </location>
</feature>
<evidence type="ECO:0008006" key="5">
    <source>
        <dbReference type="Google" id="ProtNLM"/>
    </source>
</evidence>
<reference evidence="3 4" key="1">
    <citation type="submission" date="2019-12" db="EMBL/GenBank/DDBJ databases">
        <title>Genomic-based taxomic classification of the family Erythrobacteraceae.</title>
        <authorList>
            <person name="Xu L."/>
        </authorList>
    </citation>
    <scope>NUCLEOTIDE SEQUENCE [LARGE SCALE GENOMIC DNA]</scope>
    <source>
        <strain evidence="3 4">M0322</strain>
    </source>
</reference>
<name>A0A844YX79_9SPHN</name>
<feature type="compositionally biased region" description="Low complexity" evidence="1">
    <location>
        <begin position="53"/>
        <end position="80"/>
    </location>
</feature>
<dbReference type="PROSITE" id="PS51257">
    <property type="entry name" value="PROKAR_LIPOPROTEIN"/>
    <property type="match status" value="1"/>
</dbReference>
<feature type="region of interest" description="Disordered" evidence="1">
    <location>
        <begin position="41"/>
        <end position="92"/>
    </location>
</feature>